<dbReference type="EMBL" id="CP118615">
    <property type="protein sequence ID" value="WDZ87200.1"/>
    <property type="molecule type" value="Genomic_DNA"/>
</dbReference>
<keyword evidence="2" id="KW-1185">Reference proteome</keyword>
<evidence type="ECO:0000313" key="2">
    <source>
        <dbReference type="Proteomes" id="UP001219605"/>
    </source>
</evidence>
<dbReference type="Proteomes" id="UP001219605">
    <property type="component" value="Chromosome"/>
</dbReference>
<proteinExistence type="predicted"/>
<organism evidence="1 2">
    <name type="scientific">Micromonospora cathayae</name>
    <dbReference type="NCBI Taxonomy" id="3028804"/>
    <lineage>
        <taxon>Bacteria</taxon>
        <taxon>Bacillati</taxon>
        <taxon>Actinomycetota</taxon>
        <taxon>Actinomycetes</taxon>
        <taxon>Micromonosporales</taxon>
        <taxon>Micromonosporaceae</taxon>
        <taxon>Micromonospora</taxon>
    </lineage>
</organism>
<gene>
    <name evidence="1" type="ORF">PVK37_12730</name>
</gene>
<evidence type="ECO:0000313" key="1">
    <source>
        <dbReference type="EMBL" id="WDZ87200.1"/>
    </source>
</evidence>
<sequence length="85" mass="9104">MRPDPAIAEHYRQQFDQTIPSPESVLVALIDLVSDAAQSHDDSCTGCGAMCAHLQHAVSLIAAVDASCLPPHVLARIQQRRSQSG</sequence>
<name>A0ABY7ZVW4_9ACTN</name>
<dbReference type="RefSeq" id="WP_275034116.1">
    <property type="nucleotide sequence ID" value="NZ_CP118615.1"/>
</dbReference>
<reference evidence="1 2" key="1">
    <citation type="submission" date="2023-02" db="EMBL/GenBank/DDBJ databases">
        <authorList>
            <person name="Mo P."/>
        </authorList>
    </citation>
    <scope>NUCLEOTIDE SEQUENCE [LARGE SCALE GENOMIC DNA]</scope>
    <source>
        <strain evidence="1 2">HUAS 3</strain>
    </source>
</reference>
<accession>A0ABY7ZVW4</accession>
<protein>
    <submittedName>
        <fullName evidence="1">Uncharacterized protein</fullName>
    </submittedName>
</protein>